<accession>A0ABP8UAJ8</accession>
<dbReference type="Proteomes" id="UP001501442">
    <property type="component" value="Unassembled WGS sequence"/>
</dbReference>
<gene>
    <name evidence="3" type="ORF">GCM10023196_035140</name>
</gene>
<dbReference type="Pfam" id="PF11181">
    <property type="entry name" value="YflT"/>
    <property type="match status" value="1"/>
</dbReference>
<evidence type="ECO:0000313" key="4">
    <source>
        <dbReference type="Proteomes" id="UP001501442"/>
    </source>
</evidence>
<evidence type="ECO:0000313" key="3">
    <source>
        <dbReference type="EMBL" id="GAA4626531.1"/>
    </source>
</evidence>
<evidence type="ECO:0000259" key="2">
    <source>
        <dbReference type="Pfam" id="PF11181"/>
    </source>
</evidence>
<dbReference type="EMBL" id="BAABHK010000004">
    <property type="protein sequence ID" value="GAA4626531.1"/>
    <property type="molecule type" value="Genomic_DNA"/>
</dbReference>
<protein>
    <submittedName>
        <fullName evidence="3">Membrane protein</fullName>
    </submittedName>
</protein>
<keyword evidence="4" id="KW-1185">Reference proteome</keyword>
<feature type="domain" description="General stress protein 17M-like" evidence="2">
    <location>
        <begin position="4"/>
        <end position="68"/>
    </location>
</feature>
<organism evidence="3 4">
    <name type="scientific">Actinoallomurus vinaceus</name>
    <dbReference type="NCBI Taxonomy" id="1080074"/>
    <lineage>
        <taxon>Bacteria</taxon>
        <taxon>Bacillati</taxon>
        <taxon>Actinomycetota</taxon>
        <taxon>Actinomycetes</taxon>
        <taxon>Streptosporangiales</taxon>
        <taxon>Thermomonosporaceae</taxon>
        <taxon>Actinoallomurus</taxon>
    </lineage>
</organism>
<name>A0ABP8UAJ8_9ACTN</name>
<reference evidence="4" key="1">
    <citation type="journal article" date="2019" name="Int. J. Syst. Evol. Microbiol.">
        <title>The Global Catalogue of Microorganisms (GCM) 10K type strain sequencing project: providing services to taxonomists for standard genome sequencing and annotation.</title>
        <authorList>
            <consortium name="The Broad Institute Genomics Platform"/>
            <consortium name="The Broad Institute Genome Sequencing Center for Infectious Disease"/>
            <person name="Wu L."/>
            <person name="Ma J."/>
        </authorList>
    </citation>
    <scope>NUCLEOTIDE SEQUENCE [LARGE SCALE GENOMIC DNA]</scope>
    <source>
        <strain evidence="4">JCM 17939</strain>
    </source>
</reference>
<dbReference type="InterPro" id="IPR025889">
    <property type="entry name" value="GSP17M-like_dom"/>
</dbReference>
<feature type="transmembrane region" description="Helical" evidence="1">
    <location>
        <begin position="77"/>
        <end position="97"/>
    </location>
</feature>
<evidence type="ECO:0000256" key="1">
    <source>
        <dbReference type="SAM" id="Phobius"/>
    </source>
</evidence>
<proteinExistence type="predicted"/>
<keyword evidence="1" id="KW-0472">Membrane</keyword>
<comment type="caution">
    <text evidence="3">The sequence shown here is derived from an EMBL/GenBank/DDBJ whole genome shotgun (WGS) entry which is preliminary data.</text>
</comment>
<sequence>MLSGYTSHEAAQRAVDILAERNFPVEHVSIVGSGLRLEERILGRWTLGKALLAGLSSGAWIGLLIGVVFWIVSPWVVGAVISAIVLGAIFGAIFGAVTHMVRRRTFASTSAVVAERYDVLCDAEFAAEARRLLAAVPATDQPH</sequence>
<feature type="transmembrane region" description="Helical" evidence="1">
    <location>
        <begin position="50"/>
        <end position="71"/>
    </location>
</feature>
<keyword evidence="1" id="KW-0812">Transmembrane</keyword>
<keyword evidence="1" id="KW-1133">Transmembrane helix</keyword>